<proteinExistence type="predicted"/>
<evidence type="ECO:0000313" key="2">
    <source>
        <dbReference type="EMBL" id="SFQ79308.1"/>
    </source>
</evidence>
<dbReference type="PANTHER" id="PTHR37305">
    <property type="entry name" value="INTEGRAL MEMBRANE PROTEIN-RELATED"/>
    <property type="match status" value="1"/>
</dbReference>
<feature type="transmembrane region" description="Helical" evidence="1">
    <location>
        <begin position="103"/>
        <end position="134"/>
    </location>
</feature>
<reference evidence="2 3" key="1">
    <citation type="submission" date="2016-10" db="EMBL/GenBank/DDBJ databases">
        <authorList>
            <person name="Varghese N."/>
            <person name="Submissions S."/>
        </authorList>
    </citation>
    <scope>NUCLEOTIDE SEQUENCE [LARGE SCALE GENOMIC DNA]</scope>
    <source>
        <strain evidence="2 3">DSM 13796</strain>
    </source>
</reference>
<evidence type="ECO:0000313" key="3">
    <source>
        <dbReference type="Proteomes" id="UP000182762"/>
    </source>
</evidence>
<dbReference type="RefSeq" id="WP_061805870.1">
    <property type="nucleotide sequence ID" value="NZ_FOXX01000009.1"/>
</dbReference>
<dbReference type="EMBL" id="FOXX01000009">
    <property type="protein sequence ID" value="SFQ79308.1"/>
    <property type="molecule type" value="Genomic_DNA"/>
</dbReference>
<dbReference type="Proteomes" id="UP000182762">
    <property type="component" value="Unassembled WGS sequence"/>
</dbReference>
<feature type="transmembrane region" description="Helical" evidence="1">
    <location>
        <begin position="56"/>
        <end position="82"/>
    </location>
</feature>
<dbReference type="Pfam" id="PF12730">
    <property type="entry name" value="ABC2_membrane_4"/>
    <property type="match status" value="1"/>
</dbReference>
<protein>
    <submittedName>
        <fullName evidence="2">ABC-2 family transporter protein</fullName>
    </submittedName>
</protein>
<feature type="transmembrane region" description="Helical" evidence="1">
    <location>
        <begin position="161"/>
        <end position="181"/>
    </location>
</feature>
<dbReference type="GeneID" id="93712134"/>
<accession>A0A1I6BED0</accession>
<feature type="transmembrane region" description="Helical" evidence="1">
    <location>
        <begin position="188"/>
        <end position="206"/>
    </location>
</feature>
<dbReference type="PANTHER" id="PTHR37305:SF1">
    <property type="entry name" value="MEMBRANE PROTEIN"/>
    <property type="match status" value="1"/>
</dbReference>
<feature type="transmembrane region" description="Helical" evidence="1">
    <location>
        <begin position="246"/>
        <end position="268"/>
    </location>
</feature>
<sequence>MKALILAEWERLFKRKLTWIVLAMAPAGLLVAASYLQKQNGQLSPDLPEYTFTGNFAVLGLSEMLFTVFNALLLVFITLMITEEYRTGQLRMVMIRARSLGELVTAKVLVILGFLFLFFIIYFLSSYLIGFFFFDNQANYAVFYHNELFSFKEGLIYNLEFYGLSYITTVAIGAVLVFIAVVSKTTTAAIGGGVGFLLFSFSYPYMLKVFSGFIDQVTFAKFFFTSIPMIQHEGITTMIAEKPQFVLWNLGVMGFYILFFSMLTFLTLRKKETFL</sequence>
<keyword evidence="3" id="KW-1185">Reference proteome</keyword>
<comment type="caution">
    <text evidence="2">The sequence shown here is derived from an EMBL/GenBank/DDBJ whole genome shotgun (WGS) entry which is preliminary data.</text>
</comment>
<name>A0A1I6BED0_9BACI</name>
<keyword evidence="1" id="KW-0472">Membrane</keyword>
<gene>
    <name evidence="2" type="ORF">SAMN02745910_03538</name>
</gene>
<evidence type="ECO:0000256" key="1">
    <source>
        <dbReference type="SAM" id="Phobius"/>
    </source>
</evidence>
<feature type="transmembrane region" description="Helical" evidence="1">
    <location>
        <begin position="17"/>
        <end position="36"/>
    </location>
</feature>
<organism evidence="2 3">
    <name type="scientific">Priestia endophytica DSM 13796</name>
    <dbReference type="NCBI Taxonomy" id="1121089"/>
    <lineage>
        <taxon>Bacteria</taxon>
        <taxon>Bacillati</taxon>
        <taxon>Bacillota</taxon>
        <taxon>Bacilli</taxon>
        <taxon>Bacillales</taxon>
        <taxon>Bacillaceae</taxon>
        <taxon>Priestia</taxon>
    </lineage>
</organism>
<keyword evidence="1" id="KW-0812">Transmembrane</keyword>
<keyword evidence="1" id="KW-1133">Transmembrane helix</keyword>